<dbReference type="AlphaFoldDB" id="A0A512DHQ1"/>
<dbReference type="EMBL" id="BJYZ01000001">
    <property type="protein sequence ID" value="GEO36011.1"/>
    <property type="molecule type" value="Genomic_DNA"/>
</dbReference>
<accession>A0A512DHQ1</accession>
<dbReference type="Proteomes" id="UP000321523">
    <property type="component" value="Unassembled WGS sequence"/>
</dbReference>
<sequence>MDDAVAIALEDGTRRALRFRLEPAAGMLRHGGERSHLLPAETGRRIWEKVLFRIHGPDTTDRAALFSMKIATY</sequence>
<evidence type="ECO:0000313" key="1">
    <source>
        <dbReference type="EMBL" id="GEO36011.1"/>
    </source>
</evidence>
<organism evidence="1 2">
    <name type="scientific">Skermanella aerolata</name>
    <dbReference type="NCBI Taxonomy" id="393310"/>
    <lineage>
        <taxon>Bacteria</taxon>
        <taxon>Pseudomonadati</taxon>
        <taxon>Pseudomonadota</taxon>
        <taxon>Alphaproteobacteria</taxon>
        <taxon>Rhodospirillales</taxon>
        <taxon>Azospirillaceae</taxon>
        <taxon>Skermanella</taxon>
    </lineage>
</organism>
<protein>
    <submittedName>
        <fullName evidence="1">Uncharacterized protein</fullName>
    </submittedName>
</protein>
<proteinExistence type="predicted"/>
<comment type="caution">
    <text evidence="1">The sequence shown here is derived from an EMBL/GenBank/DDBJ whole genome shotgun (WGS) entry which is preliminary data.</text>
</comment>
<reference evidence="1 2" key="1">
    <citation type="submission" date="2019-07" db="EMBL/GenBank/DDBJ databases">
        <title>Whole genome shotgun sequence of Skermanella aerolata NBRC 106429.</title>
        <authorList>
            <person name="Hosoyama A."/>
            <person name="Uohara A."/>
            <person name="Ohji S."/>
            <person name="Ichikawa N."/>
        </authorList>
    </citation>
    <scope>NUCLEOTIDE SEQUENCE [LARGE SCALE GENOMIC DNA]</scope>
    <source>
        <strain evidence="1 2">NBRC 106429</strain>
    </source>
</reference>
<evidence type="ECO:0000313" key="2">
    <source>
        <dbReference type="Proteomes" id="UP000321523"/>
    </source>
</evidence>
<gene>
    <name evidence="1" type="ORF">SAE02_01590</name>
</gene>
<keyword evidence="2" id="KW-1185">Reference proteome</keyword>
<name>A0A512DHQ1_9PROT</name>